<evidence type="ECO:0000259" key="1">
    <source>
        <dbReference type="Pfam" id="PF14947"/>
    </source>
</evidence>
<evidence type="ECO:0000313" key="3">
    <source>
        <dbReference type="Proteomes" id="UP000000663"/>
    </source>
</evidence>
<organism evidence="2 3">
    <name type="scientific">Methanocella arvoryzae (strain DSM 22066 / NBRC 105507 / MRE50)</name>
    <dbReference type="NCBI Taxonomy" id="351160"/>
    <lineage>
        <taxon>Archaea</taxon>
        <taxon>Methanobacteriati</taxon>
        <taxon>Methanobacteriota</taxon>
        <taxon>Stenosarchaea group</taxon>
        <taxon>Methanomicrobia</taxon>
        <taxon>Methanocellales</taxon>
        <taxon>Methanocellaceae</taxon>
        <taxon>Methanocella</taxon>
    </lineage>
</organism>
<dbReference type="InterPro" id="IPR036390">
    <property type="entry name" value="WH_DNA-bd_sf"/>
</dbReference>
<dbReference type="KEGG" id="rci:RRC298"/>
<gene>
    <name evidence="2" type="ORF">RRC298</name>
</gene>
<evidence type="ECO:0000313" key="2">
    <source>
        <dbReference type="EMBL" id="CAJ38029.1"/>
    </source>
</evidence>
<dbReference type="InterPro" id="IPR038723">
    <property type="entry name" value="ArnR1-like_HTH"/>
</dbReference>
<dbReference type="EMBL" id="AM114193">
    <property type="protein sequence ID" value="CAJ38029.1"/>
    <property type="molecule type" value="Genomic_DNA"/>
</dbReference>
<dbReference type="SUPFAM" id="SSF46785">
    <property type="entry name" value="Winged helix' DNA-binding domain"/>
    <property type="match status" value="1"/>
</dbReference>
<accession>Q0W0R4</accession>
<dbReference type="PATRIC" id="fig|351160.9.peg.249"/>
<proteinExistence type="predicted"/>
<dbReference type="OrthoDB" id="145332at2157"/>
<reference evidence="2 3" key="1">
    <citation type="journal article" date="2006" name="Science">
        <title>Genome of rice cluster I archaea -- the key methane producers in the rice rhizosphere.</title>
        <authorList>
            <person name="Erkel C."/>
            <person name="Kube M."/>
            <person name="Reinhardt R."/>
            <person name="Liesack W."/>
        </authorList>
    </citation>
    <scope>NUCLEOTIDE SEQUENCE [LARGE SCALE GENOMIC DNA]</scope>
    <source>
        <strain evidence="3">DSM 22066 / NBRC 105507 / MRE50</strain>
    </source>
</reference>
<protein>
    <recommendedName>
        <fullName evidence="1">ArnR1-like winged helix-turn-helix domain-containing protein</fullName>
    </recommendedName>
</protein>
<dbReference type="eggNOG" id="arCOG01057">
    <property type="taxonomic scope" value="Archaea"/>
</dbReference>
<dbReference type="InterPro" id="IPR036388">
    <property type="entry name" value="WH-like_DNA-bd_sf"/>
</dbReference>
<dbReference type="AlphaFoldDB" id="Q0W0R4"/>
<keyword evidence="3" id="KW-1185">Reference proteome</keyword>
<feature type="domain" description="ArnR1-like winged helix-turn-helix" evidence="1">
    <location>
        <begin position="14"/>
        <end position="74"/>
    </location>
</feature>
<dbReference type="Proteomes" id="UP000000663">
    <property type="component" value="Chromosome"/>
</dbReference>
<name>Q0W0R4_METAR</name>
<dbReference type="Gene3D" id="1.10.10.10">
    <property type="entry name" value="Winged helix-like DNA-binding domain superfamily/Winged helix DNA-binding domain"/>
    <property type="match status" value="1"/>
</dbReference>
<dbReference type="Pfam" id="PF14947">
    <property type="entry name" value="HTH_45"/>
    <property type="match status" value="1"/>
</dbReference>
<sequence length="112" mass="12426">MPMEILKTISYAGTMEVLASVVKGPKRFSDIMFETKLNPGILNRVLKTLITNGILEKCPNDEGYKLTEKGVKVSVYILKILEVSNANETPENLKLIKAMTLNLEQARNSISA</sequence>